<dbReference type="SUPFAM" id="SSF53901">
    <property type="entry name" value="Thiolase-like"/>
    <property type="match status" value="1"/>
</dbReference>
<keyword evidence="6" id="KW-1185">Reference proteome</keyword>
<evidence type="ECO:0000313" key="6">
    <source>
        <dbReference type="Proteomes" id="UP000321721"/>
    </source>
</evidence>
<dbReference type="EMBL" id="VOOS01000005">
    <property type="protein sequence ID" value="TXB64212.1"/>
    <property type="molecule type" value="Genomic_DNA"/>
</dbReference>
<dbReference type="PANTHER" id="PTHR34069:SF2">
    <property type="entry name" value="BETA-KETOACYL-[ACYL-CARRIER-PROTEIN] SYNTHASE III"/>
    <property type="match status" value="1"/>
</dbReference>
<organism evidence="5 6">
    <name type="scientific">Vicingus serpentipes</name>
    <dbReference type="NCBI Taxonomy" id="1926625"/>
    <lineage>
        <taxon>Bacteria</taxon>
        <taxon>Pseudomonadati</taxon>
        <taxon>Bacteroidota</taxon>
        <taxon>Flavobacteriia</taxon>
        <taxon>Flavobacteriales</taxon>
        <taxon>Vicingaceae</taxon>
        <taxon>Vicingus</taxon>
    </lineage>
</organism>
<feature type="domain" description="Beta-ketoacyl-[acyl-carrier-protein] synthase III C-terminal" evidence="3">
    <location>
        <begin position="255"/>
        <end position="336"/>
    </location>
</feature>
<gene>
    <name evidence="5" type="ORF">FRY74_10490</name>
</gene>
<reference evidence="5 6" key="1">
    <citation type="submission" date="2019-08" db="EMBL/GenBank/DDBJ databases">
        <title>Genome of Vicingus serpentipes NCIMB 15042.</title>
        <authorList>
            <person name="Bowman J.P."/>
        </authorList>
    </citation>
    <scope>NUCLEOTIDE SEQUENCE [LARGE SCALE GENOMIC DNA]</scope>
    <source>
        <strain evidence="5 6">NCIMB 15042</strain>
    </source>
</reference>
<keyword evidence="2" id="KW-0012">Acyltransferase</keyword>
<comment type="caution">
    <text evidence="5">The sequence shown here is derived from an EMBL/GenBank/DDBJ whole genome shotgun (WGS) entry which is preliminary data.</text>
</comment>
<evidence type="ECO:0000313" key="5">
    <source>
        <dbReference type="EMBL" id="TXB64212.1"/>
    </source>
</evidence>
<sequence length="351" mass="38824">MAQINIQGFQIRGVSSVVPEHELSNLDYELLTMSERKMLIKTTGIEKRRVAKTGVTTSDLAIQAANKLFDKLKWKRNEIEILVFITQSRDYYLPSTAVVSQNKLKLPVSCIAFDVGLGCSGYVYGLSIITSMMKAGGLKKGILLAGDVSTVSCNYKDKSAYPLFGDAGTATFIENTEGTNNWIFDLNSDGSGEDAIKIYDGGVRNLPSLESFLEKEYSGGIFRNGFNLALNGLDIFNFSVTTVPKAILSFLNLNSKTTESFDYFIMHQANLLMNETIRKKLKFDKEITPYSLKDYGNTSSASIPLTMTTMKGLNKEVSLLISGFGVGLSWANAIIENNPIEYLLLNNYEDE</sequence>
<protein>
    <submittedName>
        <fullName evidence="5">Ketoacyl-ACP synthase III</fullName>
    </submittedName>
</protein>
<dbReference type="GO" id="GO:0006633">
    <property type="term" value="P:fatty acid biosynthetic process"/>
    <property type="evidence" value="ECO:0007669"/>
    <property type="project" value="InterPro"/>
</dbReference>
<dbReference type="RefSeq" id="WP_147101274.1">
    <property type="nucleotide sequence ID" value="NZ_VOOS01000005.1"/>
</dbReference>
<dbReference type="Pfam" id="PF08541">
    <property type="entry name" value="ACP_syn_III_C"/>
    <property type="match status" value="1"/>
</dbReference>
<dbReference type="AlphaFoldDB" id="A0A5C6RSD1"/>
<evidence type="ECO:0000259" key="4">
    <source>
        <dbReference type="Pfam" id="PF08545"/>
    </source>
</evidence>
<evidence type="ECO:0000256" key="1">
    <source>
        <dbReference type="ARBA" id="ARBA00022679"/>
    </source>
</evidence>
<evidence type="ECO:0000259" key="3">
    <source>
        <dbReference type="Pfam" id="PF08541"/>
    </source>
</evidence>
<proteinExistence type="predicted"/>
<keyword evidence="1" id="KW-0808">Transferase</keyword>
<dbReference type="Pfam" id="PF08545">
    <property type="entry name" value="ACP_syn_III"/>
    <property type="match status" value="1"/>
</dbReference>
<dbReference type="OrthoDB" id="9815506at2"/>
<name>A0A5C6RSD1_9FLAO</name>
<dbReference type="InterPro" id="IPR016039">
    <property type="entry name" value="Thiolase-like"/>
</dbReference>
<dbReference type="Proteomes" id="UP000321721">
    <property type="component" value="Unassembled WGS sequence"/>
</dbReference>
<dbReference type="GO" id="GO:0044550">
    <property type="term" value="P:secondary metabolite biosynthetic process"/>
    <property type="evidence" value="ECO:0007669"/>
    <property type="project" value="TreeGrafter"/>
</dbReference>
<dbReference type="InterPro" id="IPR013747">
    <property type="entry name" value="ACP_syn_III_C"/>
</dbReference>
<feature type="domain" description="Beta-ketoacyl-[acyl-carrier-protein] synthase III N-terminal" evidence="4">
    <location>
        <begin position="113"/>
        <end position="190"/>
    </location>
</feature>
<dbReference type="PANTHER" id="PTHR34069">
    <property type="entry name" value="3-OXOACYL-[ACYL-CARRIER-PROTEIN] SYNTHASE 3"/>
    <property type="match status" value="1"/>
</dbReference>
<accession>A0A5C6RSD1</accession>
<dbReference type="GO" id="GO:0004315">
    <property type="term" value="F:3-oxoacyl-[acyl-carrier-protein] synthase activity"/>
    <property type="evidence" value="ECO:0007669"/>
    <property type="project" value="InterPro"/>
</dbReference>
<dbReference type="Gene3D" id="3.40.47.10">
    <property type="match status" value="1"/>
</dbReference>
<dbReference type="CDD" id="cd00830">
    <property type="entry name" value="KAS_III"/>
    <property type="match status" value="1"/>
</dbReference>
<evidence type="ECO:0000256" key="2">
    <source>
        <dbReference type="ARBA" id="ARBA00023315"/>
    </source>
</evidence>
<dbReference type="InterPro" id="IPR013751">
    <property type="entry name" value="ACP_syn_III_N"/>
</dbReference>